<proteinExistence type="predicted"/>
<dbReference type="Proteomes" id="UP001286313">
    <property type="component" value="Unassembled WGS sequence"/>
</dbReference>
<reference evidence="1" key="1">
    <citation type="submission" date="2023-10" db="EMBL/GenBank/DDBJ databases">
        <title>Genome assemblies of two species of porcelain crab, Petrolisthes cinctipes and Petrolisthes manimaculis (Anomura: Porcellanidae).</title>
        <authorList>
            <person name="Angst P."/>
        </authorList>
    </citation>
    <scope>NUCLEOTIDE SEQUENCE</scope>
    <source>
        <strain evidence="1">PB745_01</strain>
        <tissue evidence="1">Gill</tissue>
    </source>
</reference>
<gene>
    <name evidence="1" type="ORF">Pcinc_024102</name>
</gene>
<dbReference type="AlphaFoldDB" id="A0AAE1FC69"/>
<sequence length="133" mass="14502">MRLPTGSYKITNTAILYRGKNAPEHANKPRLLRVRFDAVEMVGKVARASPAELDASEDPVVKMDLGIEVSFNLKFSAHAAKIAAKANSRLGIIKRNFTVLLSEEILVPLYLALVRPILDYGAQTAQSSGLHAC</sequence>
<protein>
    <submittedName>
        <fullName evidence="1">Uncharacterized protein</fullName>
    </submittedName>
</protein>
<evidence type="ECO:0000313" key="2">
    <source>
        <dbReference type="Proteomes" id="UP001286313"/>
    </source>
</evidence>
<keyword evidence="2" id="KW-1185">Reference proteome</keyword>
<accession>A0AAE1FC69</accession>
<organism evidence="1 2">
    <name type="scientific">Petrolisthes cinctipes</name>
    <name type="common">Flat porcelain crab</name>
    <dbReference type="NCBI Taxonomy" id="88211"/>
    <lineage>
        <taxon>Eukaryota</taxon>
        <taxon>Metazoa</taxon>
        <taxon>Ecdysozoa</taxon>
        <taxon>Arthropoda</taxon>
        <taxon>Crustacea</taxon>
        <taxon>Multicrustacea</taxon>
        <taxon>Malacostraca</taxon>
        <taxon>Eumalacostraca</taxon>
        <taxon>Eucarida</taxon>
        <taxon>Decapoda</taxon>
        <taxon>Pleocyemata</taxon>
        <taxon>Anomura</taxon>
        <taxon>Galatheoidea</taxon>
        <taxon>Porcellanidae</taxon>
        <taxon>Petrolisthes</taxon>
    </lineage>
</organism>
<evidence type="ECO:0000313" key="1">
    <source>
        <dbReference type="EMBL" id="KAK3870680.1"/>
    </source>
</evidence>
<dbReference type="EMBL" id="JAWQEG010002624">
    <property type="protein sequence ID" value="KAK3870680.1"/>
    <property type="molecule type" value="Genomic_DNA"/>
</dbReference>
<comment type="caution">
    <text evidence="1">The sequence shown here is derived from an EMBL/GenBank/DDBJ whole genome shotgun (WGS) entry which is preliminary data.</text>
</comment>
<name>A0AAE1FC69_PETCI</name>